<comment type="similarity">
    <text evidence="1">Belongs to the universal stress protein A family.</text>
</comment>
<name>A0ABT2QN47_9STAP</name>
<sequence>MYSNILLAYDFDNSFNNVPKELENLTAHNNEARVTIFNVIPESDLQASVRYEDKHFEALAEEKGEALTPFVQKLEDLGLKVRVRFSTGNIKNCILTEIEQENYDIVVMSNKRAKPDIKNVLGNVTHKIANSANVPVLIVK</sequence>
<dbReference type="InterPro" id="IPR014729">
    <property type="entry name" value="Rossmann-like_a/b/a_fold"/>
</dbReference>
<dbReference type="CDD" id="cd00293">
    <property type="entry name" value="USP-like"/>
    <property type="match status" value="1"/>
</dbReference>
<dbReference type="PRINTS" id="PR01438">
    <property type="entry name" value="UNVRSLSTRESS"/>
</dbReference>
<dbReference type="SUPFAM" id="SSF52402">
    <property type="entry name" value="Adenine nucleotide alpha hydrolases-like"/>
    <property type="match status" value="1"/>
</dbReference>
<dbReference type="EMBL" id="JAOPKZ010000002">
    <property type="protein sequence ID" value="MCU5745392.1"/>
    <property type="molecule type" value="Genomic_DNA"/>
</dbReference>
<proteinExistence type="inferred from homology"/>
<reference evidence="3 4" key="1">
    <citation type="journal article" date="2023" name="Int. J. Syst. Evol. Microbiol.">
        <title>Streptococcus sciuri sp. nov., Staphylococcus marylandisciuri sp. nov. and Staphylococcus americanisciuri sp. nov., isolated from faeces of eastern grey squirrel (Sciurus carolinensis).</title>
        <authorList>
            <person name="Volokhov D.V."/>
            <person name="Zagorodnyaya T.A."/>
            <person name="Furtak V.A."/>
            <person name="Nattanmai G."/>
            <person name="Randall L."/>
            <person name="Jose S."/>
            <person name="Gao Y."/>
            <person name="Eisenberg T."/>
            <person name="Delmonte P."/>
            <person name="Blom J."/>
            <person name="Mitchell K.K."/>
        </authorList>
    </citation>
    <scope>NUCLEOTIDE SEQUENCE [LARGE SCALE GENOMIC DNA]</scope>
    <source>
        <strain evidence="3 4">SQ8-PEA</strain>
    </source>
</reference>
<dbReference type="InterPro" id="IPR006015">
    <property type="entry name" value="Universal_stress_UspA"/>
</dbReference>
<gene>
    <name evidence="3" type="ORF">N9R04_01485</name>
</gene>
<comment type="caution">
    <text evidence="3">The sequence shown here is derived from an EMBL/GenBank/DDBJ whole genome shotgun (WGS) entry which is preliminary data.</text>
</comment>
<organism evidence="3 4">
    <name type="scientific">Staphylococcus marylandisciuri</name>
    <dbReference type="NCBI Taxonomy" id="2981529"/>
    <lineage>
        <taxon>Bacteria</taxon>
        <taxon>Bacillati</taxon>
        <taxon>Bacillota</taxon>
        <taxon>Bacilli</taxon>
        <taxon>Bacillales</taxon>
        <taxon>Staphylococcaceae</taxon>
        <taxon>Staphylococcus</taxon>
    </lineage>
</organism>
<dbReference type="Gene3D" id="3.40.50.620">
    <property type="entry name" value="HUPs"/>
    <property type="match status" value="1"/>
</dbReference>
<accession>A0ABT2QN47</accession>
<keyword evidence="4" id="KW-1185">Reference proteome</keyword>
<dbReference type="Pfam" id="PF00582">
    <property type="entry name" value="Usp"/>
    <property type="match status" value="1"/>
</dbReference>
<evidence type="ECO:0000259" key="2">
    <source>
        <dbReference type="Pfam" id="PF00582"/>
    </source>
</evidence>
<feature type="domain" description="UspA" evidence="2">
    <location>
        <begin position="1"/>
        <end position="140"/>
    </location>
</feature>
<evidence type="ECO:0000313" key="3">
    <source>
        <dbReference type="EMBL" id="MCU5745392.1"/>
    </source>
</evidence>
<dbReference type="InterPro" id="IPR006016">
    <property type="entry name" value="UspA"/>
</dbReference>
<evidence type="ECO:0000313" key="4">
    <source>
        <dbReference type="Proteomes" id="UP001209553"/>
    </source>
</evidence>
<dbReference type="PANTHER" id="PTHR46268">
    <property type="entry name" value="STRESS RESPONSE PROTEIN NHAX"/>
    <property type="match status" value="1"/>
</dbReference>
<protein>
    <submittedName>
        <fullName evidence="3">Universal stress protein</fullName>
    </submittedName>
</protein>
<dbReference type="Proteomes" id="UP001209553">
    <property type="component" value="Unassembled WGS sequence"/>
</dbReference>
<dbReference type="RefSeq" id="WP_262854072.1">
    <property type="nucleotide sequence ID" value="NZ_JAOPKZ010000002.1"/>
</dbReference>
<dbReference type="PANTHER" id="PTHR46268:SF6">
    <property type="entry name" value="UNIVERSAL STRESS PROTEIN UP12"/>
    <property type="match status" value="1"/>
</dbReference>
<evidence type="ECO:0000256" key="1">
    <source>
        <dbReference type="ARBA" id="ARBA00008791"/>
    </source>
</evidence>